<dbReference type="Proteomes" id="UP000006727">
    <property type="component" value="Chromosome 7"/>
</dbReference>
<dbReference type="InterPro" id="IPR006594">
    <property type="entry name" value="LisH"/>
</dbReference>
<dbReference type="PANTHER" id="PTHR12170">
    <property type="entry name" value="MACROPHAGE ERYTHROBLAST ATTACHER-RELATED"/>
    <property type="match status" value="1"/>
</dbReference>
<dbReference type="PANTHER" id="PTHR12170:SF3">
    <property type="entry name" value="GH10162P"/>
    <property type="match status" value="1"/>
</dbReference>
<dbReference type="SMART" id="SM00184">
    <property type="entry name" value="RING"/>
    <property type="match status" value="1"/>
</dbReference>
<dbReference type="InterPro" id="IPR024964">
    <property type="entry name" value="CTLH/CRA"/>
</dbReference>
<dbReference type="InterPro" id="IPR001841">
    <property type="entry name" value="Znf_RING"/>
</dbReference>
<dbReference type="Pfam" id="PF10607">
    <property type="entry name" value="CTLH"/>
    <property type="match status" value="1"/>
</dbReference>
<dbReference type="Gramene" id="Pp3c7_6640V3.1">
    <property type="protein sequence ID" value="Pp3c7_6640V3.1"/>
    <property type="gene ID" value="Pp3c7_6640"/>
</dbReference>
<dbReference type="InterPro" id="IPR044063">
    <property type="entry name" value="ZF_RING_GID"/>
</dbReference>
<dbReference type="InterPro" id="IPR027370">
    <property type="entry name" value="Znf-RING_euk"/>
</dbReference>
<dbReference type="PROSITE" id="PS51867">
    <property type="entry name" value="ZF_RING_GID"/>
    <property type="match status" value="1"/>
</dbReference>
<reference evidence="12" key="3">
    <citation type="submission" date="2020-12" db="UniProtKB">
        <authorList>
            <consortium name="EnsemblPlants"/>
        </authorList>
    </citation>
    <scope>IDENTIFICATION</scope>
</reference>
<dbReference type="GO" id="GO:0008270">
    <property type="term" value="F:zinc ion binding"/>
    <property type="evidence" value="ECO:0007669"/>
    <property type="project" value="UniProtKB-KW"/>
</dbReference>
<dbReference type="GeneID" id="112284545"/>
<dbReference type="InterPro" id="IPR045098">
    <property type="entry name" value="Fyv10_fam"/>
</dbReference>
<dbReference type="InterPro" id="IPR013144">
    <property type="entry name" value="CRA_dom"/>
</dbReference>
<reference evidence="11 13" key="2">
    <citation type="journal article" date="2018" name="Plant J.">
        <title>The Physcomitrella patens chromosome-scale assembly reveals moss genome structure and evolution.</title>
        <authorList>
            <person name="Lang D."/>
            <person name="Ullrich K.K."/>
            <person name="Murat F."/>
            <person name="Fuchs J."/>
            <person name="Jenkins J."/>
            <person name="Haas F.B."/>
            <person name="Piednoel M."/>
            <person name="Gundlach H."/>
            <person name="Van Bel M."/>
            <person name="Meyberg R."/>
            <person name="Vives C."/>
            <person name="Morata J."/>
            <person name="Symeonidi A."/>
            <person name="Hiss M."/>
            <person name="Muchero W."/>
            <person name="Kamisugi Y."/>
            <person name="Saleh O."/>
            <person name="Blanc G."/>
            <person name="Decker E.L."/>
            <person name="van Gessel N."/>
            <person name="Grimwood J."/>
            <person name="Hayes R.D."/>
            <person name="Graham S.W."/>
            <person name="Gunter L.E."/>
            <person name="McDaniel S.F."/>
            <person name="Hoernstein S.N.W."/>
            <person name="Larsson A."/>
            <person name="Li F.W."/>
            <person name="Perroud P.F."/>
            <person name="Phillips J."/>
            <person name="Ranjan P."/>
            <person name="Rokshar D.S."/>
            <person name="Rothfels C.J."/>
            <person name="Schneider L."/>
            <person name="Shu S."/>
            <person name="Stevenson D.W."/>
            <person name="Thummler F."/>
            <person name="Tillich M."/>
            <person name="Villarreal Aguilar J.C."/>
            <person name="Widiez T."/>
            <person name="Wong G.K."/>
            <person name="Wymore A."/>
            <person name="Zhang Y."/>
            <person name="Zimmer A.D."/>
            <person name="Quatrano R.S."/>
            <person name="Mayer K.F.X."/>
            <person name="Goodstein D."/>
            <person name="Casacuberta J.M."/>
            <person name="Vandepoele K."/>
            <person name="Reski R."/>
            <person name="Cuming A.C."/>
            <person name="Tuskan G.A."/>
            <person name="Maumus F."/>
            <person name="Salse J."/>
            <person name="Schmutz J."/>
            <person name="Rensing S.A."/>
        </authorList>
    </citation>
    <scope>NUCLEOTIDE SEQUENCE [LARGE SCALE GENOMIC DNA]</scope>
    <source>
        <strain evidence="12 13">cv. Gransden 2004</strain>
    </source>
</reference>
<dbReference type="InterPro" id="IPR006595">
    <property type="entry name" value="CTLH_C"/>
</dbReference>
<dbReference type="GO" id="GO:0034657">
    <property type="term" value="C:GID complex"/>
    <property type="evidence" value="ECO:0000318"/>
    <property type="project" value="GO_Central"/>
</dbReference>
<evidence type="ECO:0000259" key="10">
    <source>
        <dbReference type="PROSITE" id="PS51867"/>
    </source>
</evidence>
<evidence type="ECO:0000256" key="7">
    <source>
        <dbReference type="PROSITE-ProRule" id="PRU01215"/>
    </source>
</evidence>
<evidence type="ECO:0000256" key="4">
    <source>
        <dbReference type="ARBA" id="ARBA00022771"/>
    </source>
</evidence>
<evidence type="ECO:0000256" key="6">
    <source>
        <dbReference type="PROSITE-ProRule" id="PRU00175"/>
    </source>
</evidence>
<keyword evidence="13" id="KW-1185">Reference proteome</keyword>
<dbReference type="InterPro" id="IPR037683">
    <property type="entry name" value="Rmd5_dRing"/>
</dbReference>
<dbReference type="Pfam" id="PF13445">
    <property type="entry name" value="zf-RING_UBOX"/>
    <property type="match status" value="1"/>
</dbReference>
<evidence type="ECO:0000256" key="5">
    <source>
        <dbReference type="ARBA" id="ARBA00022833"/>
    </source>
</evidence>
<dbReference type="Gene3D" id="3.30.40.10">
    <property type="entry name" value="Zinc/RING finger domain, C3HC4 (zinc finger)"/>
    <property type="match status" value="1"/>
</dbReference>
<dbReference type="InterPro" id="IPR013083">
    <property type="entry name" value="Znf_RING/FYVE/PHD"/>
</dbReference>
<evidence type="ECO:0000259" key="8">
    <source>
        <dbReference type="PROSITE" id="PS50089"/>
    </source>
</evidence>
<dbReference type="CDD" id="cd16652">
    <property type="entry name" value="dRING_Rmd5p-like"/>
    <property type="match status" value="1"/>
</dbReference>
<dbReference type="SMART" id="SM00668">
    <property type="entry name" value="CTLH"/>
    <property type="match status" value="1"/>
</dbReference>
<protein>
    <submittedName>
        <fullName evidence="11 12">Uncharacterized protein</fullName>
    </submittedName>
</protein>
<dbReference type="PROSITE" id="PS50896">
    <property type="entry name" value="LISH"/>
    <property type="match status" value="1"/>
</dbReference>
<evidence type="ECO:0000313" key="13">
    <source>
        <dbReference type="Proteomes" id="UP000006727"/>
    </source>
</evidence>
<evidence type="ECO:0000313" key="11">
    <source>
        <dbReference type="EMBL" id="PNR50851.1"/>
    </source>
</evidence>
<feature type="domain" description="RING-Gid-type" evidence="10">
    <location>
        <begin position="329"/>
        <end position="372"/>
    </location>
</feature>
<dbReference type="PROSITE" id="PS50897">
    <property type="entry name" value="CTLH"/>
    <property type="match status" value="1"/>
</dbReference>
<dbReference type="RefSeq" id="XP_073391293.1">
    <property type="nucleotide sequence ID" value="XM_073535192.1"/>
</dbReference>
<keyword evidence="2" id="KW-0963">Cytoplasm</keyword>
<dbReference type="STRING" id="3218.A9S273"/>
<feature type="domain" description="CTLH" evidence="9">
    <location>
        <begin position="150"/>
        <end position="208"/>
    </location>
</feature>
<dbReference type="eggNOG" id="KOG2817">
    <property type="taxonomic scope" value="Eukaryota"/>
</dbReference>
<keyword evidence="4 6" id="KW-0863">Zinc-finger</keyword>
<evidence type="ECO:0000256" key="3">
    <source>
        <dbReference type="ARBA" id="ARBA00022723"/>
    </source>
</evidence>
<evidence type="ECO:0000259" key="9">
    <source>
        <dbReference type="PROSITE" id="PS50897"/>
    </source>
</evidence>
<comment type="subcellular location">
    <subcellularLocation>
        <location evidence="1">Cytoplasm</location>
    </subcellularLocation>
</comment>
<dbReference type="EnsemblPlants" id="Pp3c7_6640V3.1">
    <property type="protein sequence ID" value="Pp3c7_6640V3.1"/>
    <property type="gene ID" value="Pp3c7_6640"/>
</dbReference>
<dbReference type="HOGENOM" id="CLU_020227_0_0_1"/>
<keyword evidence="5" id="KW-0862">Zinc</keyword>
<evidence type="ECO:0000256" key="2">
    <source>
        <dbReference type="ARBA" id="ARBA00022490"/>
    </source>
</evidence>
<dbReference type="FunFam" id="3.30.40.10:FF:000143">
    <property type="entry name" value="Regulator of gluconeogenesis Rmd5"/>
    <property type="match status" value="1"/>
</dbReference>
<dbReference type="AlphaFoldDB" id="A9S273"/>
<dbReference type="SUPFAM" id="SSF57850">
    <property type="entry name" value="RING/U-box"/>
    <property type="match status" value="1"/>
</dbReference>
<feature type="zinc finger region" description="RING-Gid-type" evidence="7">
    <location>
        <begin position="329"/>
        <end position="372"/>
    </location>
</feature>
<dbReference type="GO" id="GO:0043161">
    <property type="term" value="P:proteasome-mediated ubiquitin-dependent protein catabolic process"/>
    <property type="evidence" value="ECO:0000318"/>
    <property type="project" value="GO_Central"/>
</dbReference>
<reference evidence="11 13" key="1">
    <citation type="journal article" date="2008" name="Science">
        <title>The Physcomitrella genome reveals evolutionary insights into the conquest of land by plants.</title>
        <authorList>
            <person name="Rensing S."/>
            <person name="Lang D."/>
            <person name="Zimmer A."/>
            <person name="Terry A."/>
            <person name="Salamov A."/>
            <person name="Shapiro H."/>
            <person name="Nishiyama T."/>
            <person name="Perroud P.-F."/>
            <person name="Lindquist E."/>
            <person name="Kamisugi Y."/>
            <person name="Tanahashi T."/>
            <person name="Sakakibara K."/>
            <person name="Fujita T."/>
            <person name="Oishi K."/>
            <person name="Shin-I T."/>
            <person name="Kuroki Y."/>
            <person name="Toyoda A."/>
            <person name="Suzuki Y."/>
            <person name="Hashimoto A."/>
            <person name="Yamaguchi K."/>
            <person name="Sugano A."/>
            <person name="Kohara Y."/>
            <person name="Fujiyama A."/>
            <person name="Anterola A."/>
            <person name="Aoki S."/>
            <person name="Ashton N."/>
            <person name="Barbazuk W.B."/>
            <person name="Barker E."/>
            <person name="Bennetzen J."/>
            <person name="Bezanilla M."/>
            <person name="Blankenship R."/>
            <person name="Cho S.H."/>
            <person name="Dutcher S."/>
            <person name="Estelle M."/>
            <person name="Fawcett J.A."/>
            <person name="Gundlach H."/>
            <person name="Hanada K."/>
            <person name="Heyl A."/>
            <person name="Hicks K.A."/>
            <person name="Hugh J."/>
            <person name="Lohr M."/>
            <person name="Mayer K."/>
            <person name="Melkozernov A."/>
            <person name="Murata T."/>
            <person name="Nelson D."/>
            <person name="Pils B."/>
            <person name="Prigge M."/>
            <person name="Reiss B."/>
            <person name="Renner T."/>
            <person name="Rombauts S."/>
            <person name="Rushton P."/>
            <person name="Sanderfoot A."/>
            <person name="Schween G."/>
            <person name="Shiu S.-H."/>
            <person name="Stueber K."/>
            <person name="Theodoulou F.L."/>
            <person name="Tu H."/>
            <person name="Van de Peer Y."/>
            <person name="Verrier P.J."/>
            <person name="Waters E."/>
            <person name="Wood A."/>
            <person name="Yang L."/>
            <person name="Cove D."/>
            <person name="Cuming A."/>
            <person name="Hasebe M."/>
            <person name="Lucas S."/>
            <person name="Mishler D.B."/>
            <person name="Reski R."/>
            <person name="Grigoriev I."/>
            <person name="Quatrano R.S."/>
            <person name="Boore J.L."/>
        </authorList>
    </citation>
    <scope>NUCLEOTIDE SEQUENCE [LARGE SCALE GENOMIC DNA]</scope>
    <source>
        <strain evidence="12 13">cv. Gransden 2004</strain>
    </source>
</reference>
<proteinExistence type="predicted"/>
<dbReference type="GO" id="GO:0005634">
    <property type="term" value="C:nucleus"/>
    <property type="evidence" value="ECO:0000318"/>
    <property type="project" value="GO_Central"/>
</dbReference>
<dbReference type="EMBL" id="ABEU02000007">
    <property type="protein sequence ID" value="PNR50851.1"/>
    <property type="molecule type" value="Genomic_DNA"/>
</dbReference>
<dbReference type="SMART" id="SM00757">
    <property type="entry name" value="CRA"/>
    <property type="match status" value="1"/>
</dbReference>
<dbReference type="OrthoDB" id="1933281at2759"/>
<dbReference type="RefSeq" id="XP_024380197.1">
    <property type="nucleotide sequence ID" value="XM_024524429.2"/>
</dbReference>
<organism evidence="11">
    <name type="scientific">Physcomitrium patens</name>
    <name type="common">Spreading-leaved earth moss</name>
    <name type="synonym">Physcomitrella patens</name>
    <dbReference type="NCBI Taxonomy" id="3218"/>
    <lineage>
        <taxon>Eukaryota</taxon>
        <taxon>Viridiplantae</taxon>
        <taxon>Streptophyta</taxon>
        <taxon>Embryophyta</taxon>
        <taxon>Bryophyta</taxon>
        <taxon>Bryophytina</taxon>
        <taxon>Bryopsida</taxon>
        <taxon>Funariidae</taxon>
        <taxon>Funariales</taxon>
        <taxon>Funariaceae</taxon>
        <taxon>Physcomitrium</taxon>
    </lineage>
</organism>
<accession>A9S273</accession>
<feature type="domain" description="RING-type" evidence="8">
    <location>
        <begin position="329"/>
        <end position="372"/>
    </location>
</feature>
<dbReference type="GO" id="GO:0061630">
    <property type="term" value="F:ubiquitin protein ligase activity"/>
    <property type="evidence" value="ECO:0007669"/>
    <property type="project" value="InterPro"/>
</dbReference>
<sequence length="386" mass="43519">MDLFPVRNAFNRASKKQKTWYGKTQEDIDKVLEVITNAIIELSIVPEEAPAGVHQKLVMEVLQARLKEIGAQSFTEAPLKEINNAMTKCGKLIDKCFNRNLGKVYRNVEFNHGLVNQLVALHFYRQGLFDVGDCFVAESHGESALSMRTQFWESHQILAQLQAGDLSGALAWAQEHHIALQQRKSSLEFRLQRLQFVQYLVEGKKALALEHARSSFGGFANNHMHEIQRLMGSLLWAGRLQMSPYVDILSNMDWDAIAFEFMHECCAMLGQSYNSPLFVTLCAGSQALPTLLKVAAVMGGKKHEWQSMAQLPMEIELEKGLQFHSIFACPVSRDQSTNENPPMLLPCGHVLCRQSIQKLAKAPTRTFKCPYCPSETTLSLCQQLHL</sequence>
<keyword evidence="3" id="KW-0479">Metal-binding</keyword>
<name>A9S273_PHYPA</name>
<dbReference type="PaxDb" id="3218-PP1S42_244V6.1"/>
<gene>
    <name evidence="12" type="primary">LOC112284545</name>
    <name evidence="11" type="ORF">PHYPA_010037</name>
</gene>
<evidence type="ECO:0000313" key="12">
    <source>
        <dbReference type="EnsemblPlants" id="Pp3c7_6640V3.1"/>
    </source>
</evidence>
<dbReference type="GO" id="GO:0005737">
    <property type="term" value="C:cytoplasm"/>
    <property type="evidence" value="ECO:0000318"/>
    <property type="project" value="GO_Central"/>
</dbReference>
<evidence type="ECO:0000256" key="1">
    <source>
        <dbReference type="ARBA" id="ARBA00004496"/>
    </source>
</evidence>
<dbReference type="PROSITE" id="PS50089">
    <property type="entry name" value="ZF_RING_2"/>
    <property type="match status" value="1"/>
</dbReference>